<accession>A0A428SMV6</accession>
<evidence type="ECO:0000313" key="2">
    <source>
        <dbReference type="Proteomes" id="UP000288429"/>
    </source>
</evidence>
<sequence>MSKNSVAGRASRADVLPSASALNLDRAPEACPEADVRGWCFNAPQREGVMDAELLGVSNASSCEQVRIPYGLTSN</sequence>
<dbReference type="Proteomes" id="UP000288429">
    <property type="component" value="Unassembled WGS sequence"/>
</dbReference>
<dbReference type="EMBL" id="NIZV01000416">
    <property type="protein sequence ID" value="RSL91051.1"/>
    <property type="molecule type" value="Genomic_DNA"/>
</dbReference>
<evidence type="ECO:0000313" key="1">
    <source>
        <dbReference type="EMBL" id="RSL91051.1"/>
    </source>
</evidence>
<protein>
    <submittedName>
        <fullName evidence="1">Uncharacterized protein</fullName>
    </submittedName>
</protein>
<proteinExistence type="predicted"/>
<keyword evidence="2" id="KW-1185">Reference proteome</keyword>
<dbReference type="AlphaFoldDB" id="A0A428SMV6"/>
<comment type="caution">
    <text evidence="1">The sequence shown here is derived from an EMBL/GenBank/DDBJ whole genome shotgun (WGS) entry which is preliminary data.</text>
</comment>
<gene>
    <name evidence="1" type="ORF">CDV31_015550</name>
</gene>
<name>A0A428SMV6_9HYPO</name>
<organism evidence="1 2">
    <name type="scientific">Fusarium ambrosium</name>
    <dbReference type="NCBI Taxonomy" id="131363"/>
    <lineage>
        <taxon>Eukaryota</taxon>
        <taxon>Fungi</taxon>
        <taxon>Dikarya</taxon>
        <taxon>Ascomycota</taxon>
        <taxon>Pezizomycotina</taxon>
        <taxon>Sordariomycetes</taxon>
        <taxon>Hypocreomycetidae</taxon>
        <taxon>Hypocreales</taxon>
        <taxon>Nectriaceae</taxon>
        <taxon>Fusarium</taxon>
        <taxon>Fusarium solani species complex</taxon>
    </lineage>
</organism>
<reference evidence="1 2" key="1">
    <citation type="submission" date="2017-06" db="EMBL/GenBank/DDBJ databases">
        <title>Cmopartive genomic analysis of Ambrosia Fusariam Clade fungi.</title>
        <authorList>
            <person name="Stajich J.E."/>
            <person name="Carrillo J."/>
            <person name="Kijimoto T."/>
            <person name="Eskalen A."/>
            <person name="O'Donnell K."/>
            <person name="Kasson M."/>
        </authorList>
    </citation>
    <scope>NUCLEOTIDE SEQUENCE [LARGE SCALE GENOMIC DNA]</scope>
    <source>
        <strain evidence="1 2">NRRL 20438</strain>
    </source>
</reference>